<dbReference type="InterPro" id="IPR052156">
    <property type="entry name" value="BCAA_Transport_ATP-bd_LivF"/>
</dbReference>
<evidence type="ECO:0000313" key="9">
    <source>
        <dbReference type="Proteomes" id="UP000198802"/>
    </source>
</evidence>
<reference evidence="9" key="1">
    <citation type="submission" date="2015-11" db="EMBL/GenBank/DDBJ databases">
        <authorList>
            <person name="Varghese N."/>
        </authorList>
    </citation>
    <scope>NUCLEOTIDE SEQUENCE [LARGE SCALE GENOMIC DNA]</scope>
    <source>
        <strain evidence="9">DSM 45899</strain>
    </source>
</reference>
<dbReference type="Proteomes" id="UP000198802">
    <property type="component" value="Unassembled WGS sequence"/>
</dbReference>
<evidence type="ECO:0000256" key="1">
    <source>
        <dbReference type="ARBA" id="ARBA00005417"/>
    </source>
</evidence>
<feature type="region of interest" description="Disordered" evidence="6">
    <location>
        <begin position="235"/>
        <end position="265"/>
    </location>
</feature>
<evidence type="ECO:0000259" key="7">
    <source>
        <dbReference type="PROSITE" id="PS50893"/>
    </source>
</evidence>
<keyword evidence="3" id="KW-0547">Nucleotide-binding</keyword>
<dbReference type="PROSITE" id="PS50893">
    <property type="entry name" value="ABC_TRANSPORTER_2"/>
    <property type="match status" value="1"/>
</dbReference>
<evidence type="ECO:0000256" key="6">
    <source>
        <dbReference type="SAM" id="MobiDB-lite"/>
    </source>
</evidence>
<dbReference type="Gene3D" id="3.40.50.300">
    <property type="entry name" value="P-loop containing nucleotide triphosphate hydrolases"/>
    <property type="match status" value="1"/>
</dbReference>
<feature type="compositionally biased region" description="Pro residues" evidence="6">
    <location>
        <begin position="242"/>
        <end position="253"/>
    </location>
</feature>
<sequence>MSAARTQPPLLALRGVEAGYGAITVLHSIDLEVAAGEVLAVLGPNGAGKSTTLRVAAGLHRPSAGDLLLDGRPVTGADPVALARSGLCLIPEGRGIFPTLTVGENLRMVTYRGVSRAEVEHRAFTAFPRLAQRRRQRAGTMSGGEQQMLAMARAIAGDPAVLLLDELSMGLAPRIVGELYDKVHEIAATGVTIVAVEQFAAAVLGVATTAVVMADGRIVLAGAPDDIRGELQGVYLGGPAQPGRPRPGSPPPTADHRNDVLTERA</sequence>
<accession>A0A0S4QLE9</accession>
<evidence type="ECO:0000256" key="2">
    <source>
        <dbReference type="ARBA" id="ARBA00022448"/>
    </source>
</evidence>
<evidence type="ECO:0000313" key="8">
    <source>
        <dbReference type="EMBL" id="CUU56073.1"/>
    </source>
</evidence>
<evidence type="ECO:0000256" key="4">
    <source>
        <dbReference type="ARBA" id="ARBA00022840"/>
    </source>
</evidence>
<dbReference type="CDD" id="cd03224">
    <property type="entry name" value="ABC_TM1139_LivF_branched"/>
    <property type="match status" value="1"/>
</dbReference>
<organism evidence="8 9">
    <name type="scientific">Parafrankia irregularis</name>
    <dbReference type="NCBI Taxonomy" id="795642"/>
    <lineage>
        <taxon>Bacteria</taxon>
        <taxon>Bacillati</taxon>
        <taxon>Actinomycetota</taxon>
        <taxon>Actinomycetes</taxon>
        <taxon>Frankiales</taxon>
        <taxon>Frankiaceae</taxon>
        <taxon>Parafrankia</taxon>
    </lineage>
</organism>
<dbReference type="PROSITE" id="PS00211">
    <property type="entry name" value="ABC_TRANSPORTER_1"/>
    <property type="match status" value="1"/>
</dbReference>
<name>A0A0S4QLE9_9ACTN</name>
<dbReference type="SUPFAM" id="SSF52540">
    <property type="entry name" value="P-loop containing nucleoside triphosphate hydrolases"/>
    <property type="match status" value="1"/>
</dbReference>
<dbReference type="RefSeq" id="WP_242666204.1">
    <property type="nucleotide sequence ID" value="NZ_FAOZ01000006.1"/>
</dbReference>
<dbReference type="AlphaFoldDB" id="A0A0S4QLE9"/>
<dbReference type="EMBL" id="FAOZ01000006">
    <property type="protein sequence ID" value="CUU56073.1"/>
    <property type="molecule type" value="Genomic_DNA"/>
</dbReference>
<dbReference type="InterPro" id="IPR003593">
    <property type="entry name" value="AAA+_ATPase"/>
</dbReference>
<dbReference type="GO" id="GO:0016887">
    <property type="term" value="F:ATP hydrolysis activity"/>
    <property type="evidence" value="ECO:0007669"/>
    <property type="project" value="InterPro"/>
</dbReference>
<feature type="compositionally biased region" description="Basic and acidic residues" evidence="6">
    <location>
        <begin position="254"/>
        <end position="265"/>
    </location>
</feature>
<keyword evidence="4 8" id="KW-0067">ATP-binding</keyword>
<dbReference type="PANTHER" id="PTHR43820">
    <property type="entry name" value="HIGH-AFFINITY BRANCHED-CHAIN AMINO ACID TRANSPORT ATP-BINDING PROTEIN LIVF"/>
    <property type="match status" value="1"/>
</dbReference>
<gene>
    <name evidence="8" type="ORF">Ga0074812_106328</name>
</gene>
<proteinExistence type="inferred from homology"/>
<keyword evidence="9" id="KW-1185">Reference proteome</keyword>
<evidence type="ECO:0000256" key="3">
    <source>
        <dbReference type="ARBA" id="ARBA00022741"/>
    </source>
</evidence>
<dbReference type="PANTHER" id="PTHR43820:SF4">
    <property type="entry name" value="HIGH-AFFINITY BRANCHED-CHAIN AMINO ACID TRANSPORT ATP-BINDING PROTEIN LIVF"/>
    <property type="match status" value="1"/>
</dbReference>
<dbReference type="GO" id="GO:0015658">
    <property type="term" value="F:branched-chain amino acid transmembrane transporter activity"/>
    <property type="evidence" value="ECO:0007669"/>
    <property type="project" value="TreeGrafter"/>
</dbReference>
<keyword evidence="5" id="KW-0029">Amino-acid transport</keyword>
<dbReference type="GO" id="GO:0005524">
    <property type="term" value="F:ATP binding"/>
    <property type="evidence" value="ECO:0007669"/>
    <property type="project" value="UniProtKB-KW"/>
</dbReference>
<dbReference type="InterPro" id="IPR017871">
    <property type="entry name" value="ABC_transporter-like_CS"/>
</dbReference>
<feature type="domain" description="ABC transporter" evidence="7">
    <location>
        <begin position="11"/>
        <end position="240"/>
    </location>
</feature>
<dbReference type="Pfam" id="PF00005">
    <property type="entry name" value="ABC_tran"/>
    <property type="match status" value="1"/>
</dbReference>
<evidence type="ECO:0000256" key="5">
    <source>
        <dbReference type="ARBA" id="ARBA00022970"/>
    </source>
</evidence>
<keyword evidence="2" id="KW-0813">Transport</keyword>
<comment type="similarity">
    <text evidence="1">Belongs to the ABC transporter superfamily.</text>
</comment>
<dbReference type="SMART" id="SM00382">
    <property type="entry name" value="AAA"/>
    <property type="match status" value="1"/>
</dbReference>
<dbReference type="InterPro" id="IPR027417">
    <property type="entry name" value="P-loop_NTPase"/>
</dbReference>
<protein>
    <submittedName>
        <fullName evidence="8">Branched-chain amino acid transport system ATP-binding protein</fullName>
    </submittedName>
</protein>
<dbReference type="GO" id="GO:0015807">
    <property type="term" value="P:L-amino acid transport"/>
    <property type="evidence" value="ECO:0007669"/>
    <property type="project" value="TreeGrafter"/>
</dbReference>
<dbReference type="InterPro" id="IPR003439">
    <property type="entry name" value="ABC_transporter-like_ATP-bd"/>
</dbReference>